<feature type="region of interest" description="Disordered" evidence="1">
    <location>
        <begin position="1"/>
        <end position="35"/>
    </location>
</feature>
<dbReference type="Proteomes" id="UP001500979">
    <property type="component" value="Unassembled WGS sequence"/>
</dbReference>
<keyword evidence="2" id="KW-0812">Transmembrane</keyword>
<keyword evidence="2" id="KW-0472">Membrane</keyword>
<proteinExistence type="predicted"/>
<feature type="transmembrane region" description="Helical" evidence="2">
    <location>
        <begin position="99"/>
        <end position="118"/>
    </location>
</feature>
<feature type="transmembrane region" description="Helical" evidence="2">
    <location>
        <begin position="66"/>
        <end position="87"/>
    </location>
</feature>
<keyword evidence="2" id="KW-1133">Transmembrane helix</keyword>
<evidence type="ECO:0000256" key="1">
    <source>
        <dbReference type="SAM" id="MobiDB-lite"/>
    </source>
</evidence>
<dbReference type="EMBL" id="BAAAUX010000023">
    <property type="protein sequence ID" value="GAA2811434.1"/>
    <property type="molecule type" value="Genomic_DNA"/>
</dbReference>
<evidence type="ECO:0000313" key="3">
    <source>
        <dbReference type="EMBL" id="GAA2811434.1"/>
    </source>
</evidence>
<feature type="compositionally biased region" description="Basic and acidic residues" evidence="1">
    <location>
        <begin position="1"/>
        <end position="12"/>
    </location>
</feature>
<protein>
    <submittedName>
        <fullName evidence="3">Uncharacterized protein</fullName>
    </submittedName>
</protein>
<accession>A0ABN3VJH4</accession>
<name>A0ABN3VJH4_9PSEU</name>
<feature type="transmembrane region" description="Helical" evidence="2">
    <location>
        <begin position="125"/>
        <end position="146"/>
    </location>
</feature>
<comment type="caution">
    <text evidence="3">The sequence shown here is derived from an EMBL/GenBank/DDBJ whole genome shotgun (WGS) entry which is preliminary data.</text>
</comment>
<sequence length="148" mass="15855">MRPNDPHARDRSGAPFPRTRPIPATRSQPLSGREQAEVAAWRGHVARSRGRHAISRPTRSGTAARGLSGALAVGLLILALGLIGVQYWATNSGQEGPGIGVVIGHLVSAAVALVLQALADRRRDLTGGLATIGVYAVVLWALWFWWWL</sequence>
<dbReference type="RefSeq" id="WP_344684309.1">
    <property type="nucleotide sequence ID" value="NZ_BAAAUX010000023.1"/>
</dbReference>
<reference evidence="3 4" key="1">
    <citation type="journal article" date="2019" name="Int. J. Syst. Evol. Microbiol.">
        <title>The Global Catalogue of Microorganisms (GCM) 10K type strain sequencing project: providing services to taxonomists for standard genome sequencing and annotation.</title>
        <authorList>
            <consortium name="The Broad Institute Genomics Platform"/>
            <consortium name="The Broad Institute Genome Sequencing Center for Infectious Disease"/>
            <person name="Wu L."/>
            <person name="Ma J."/>
        </authorList>
    </citation>
    <scope>NUCLEOTIDE SEQUENCE [LARGE SCALE GENOMIC DNA]</scope>
    <source>
        <strain evidence="3 4">JCM 9383</strain>
    </source>
</reference>
<gene>
    <name evidence="3" type="ORF">GCM10010470_53520</name>
</gene>
<keyword evidence="4" id="KW-1185">Reference proteome</keyword>
<evidence type="ECO:0000256" key="2">
    <source>
        <dbReference type="SAM" id="Phobius"/>
    </source>
</evidence>
<evidence type="ECO:0000313" key="4">
    <source>
        <dbReference type="Proteomes" id="UP001500979"/>
    </source>
</evidence>
<organism evidence="3 4">
    <name type="scientific">Saccharopolyspora taberi</name>
    <dbReference type="NCBI Taxonomy" id="60895"/>
    <lineage>
        <taxon>Bacteria</taxon>
        <taxon>Bacillati</taxon>
        <taxon>Actinomycetota</taxon>
        <taxon>Actinomycetes</taxon>
        <taxon>Pseudonocardiales</taxon>
        <taxon>Pseudonocardiaceae</taxon>
        <taxon>Saccharopolyspora</taxon>
    </lineage>
</organism>